<dbReference type="EMBL" id="JAWDJR010000009">
    <property type="protein sequence ID" value="KAK9969866.1"/>
    <property type="molecule type" value="Genomic_DNA"/>
</dbReference>
<keyword evidence="2" id="KW-1185">Reference proteome</keyword>
<gene>
    <name evidence="1" type="ORF">ABG768_028007</name>
</gene>
<dbReference type="AlphaFoldDB" id="A0AAW2AAV3"/>
<accession>A0AAW2AAV3</accession>
<proteinExistence type="predicted"/>
<name>A0AAW2AAV3_CULAL</name>
<organism evidence="1 2">
    <name type="scientific">Culter alburnus</name>
    <name type="common">Topmouth culter</name>
    <dbReference type="NCBI Taxonomy" id="194366"/>
    <lineage>
        <taxon>Eukaryota</taxon>
        <taxon>Metazoa</taxon>
        <taxon>Chordata</taxon>
        <taxon>Craniata</taxon>
        <taxon>Vertebrata</taxon>
        <taxon>Euteleostomi</taxon>
        <taxon>Actinopterygii</taxon>
        <taxon>Neopterygii</taxon>
        <taxon>Teleostei</taxon>
        <taxon>Ostariophysi</taxon>
        <taxon>Cypriniformes</taxon>
        <taxon>Xenocyprididae</taxon>
        <taxon>Xenocypridinae</taxon>
        <taxon>Culter</taxon>
    </lineage>
</organism>
<dbReference type="Proteomes" id="UP001479290">
    <property type="component" value="Unassembled WGS sequence"/>
</dbReference>
<reference evidence="1 2" key="1">
    <citation type="submission" date="2024-05" db="EMBL/GenBank/DDBJ databases">
        <title>A high-quality chromosomal-level genome assembly of Topmouth culter (Culter alburnus).</title>
        <authorList>
            <person name="Zhao H."/>
        </authorList>
    </citation>
    <scope>NUCLEOTIDE SEQUENCE [LARGE SCALE GENOMIC DNA]</scope>
    <source>
        <strain evidence="1">CATC2023</strain>
        <tissue evidence="1">Muscle</tissue>
    </source>
</reference>
<comment type="caution">
    <text evidence="1">The sequence shown here is derived from an EMBL/GenBank/DDBJ whole genome shotgun (WGS) entry which is preliminary data.</text>
</comment>
<protein>
    <submittedName>
        <fullName evidence="1">Uncharacterized protein</fullName>
    </submittedName>
</protein>
<evidence type="ECO:0000313" key="2">
    <source>
        <dbReference type="Proteomes" id="UP001479290"/>
    </source>
</evidence>
<evidence type="ECO:0000313" key="1">
    <source>
        <dbReference type="EMBL" id="KAK9969866.1"/>
    </source>
</evidence>
<sequence>GSGRAAASRAQMMDVRPLHLKGLINALTEPPAAPDPLRQILHRTSCPHHVCPSLRTM</sequence>
<feature type="non-terminal residue" evidence="1">
    <location>
        <position position="1"/>
    </location>
</feature>